<evidence type="ECO:0000256" key="2">
    <source>
        <dbReference type="ARBA" id="ARBA00022768"/>
    </source>
</evidence>
<proteinExistence type="predicted"/>
<dbReference type="FunFam" id="3.30.70.870:FF:000001">
    <property type="entry name" value="Elongation factor G"/>
    <property type="match status" value="1"/>
</dbReference>
<evidence type="ECO:0000256" key="4">
    <source>
        <dbReference type="ARBA" id="ARBA00023128"/>
    </source>
</evidence>
<reference evidence="8" key="1">
    <citation type="journal article" date="2021" name="Sci. Adv.">
        <title>The American lobster genome reveals insights on longevity, neural, and immune adaptations.</title>
        <authorList>
            <person name="Polinski J.M."/>
            <person name="Zimin A.V."/>
            <person name="Clark K.F."/>
            <person name="Kohn A.B."/>
            <person name="Sadowski N."/>
            <person name="Timp W."/>
            <person name="Ptitsyn A."/>
            <person name="Khanna P."/>
            <person name="Romanova D.Y."/>
            <person name="Williams P."/>
            <person name="Greenwood S.J."/>
            <person name="Moroz L.L."/>
            <person name="Walt D.R."/>
            <person name="Bodnar A.G."/>
        </authorList>
    </citation>
    <scope>NUCLEOTIDE SEQUENCE</scope>
    <source>
        <strain evidence="8">GMGI-L3</strain>
    </source>
</reference>
<organism evidence="8 9">
    <name type="scientific">Homarus americanus</name>
    <name type="common">American lobster</name>
    <dbReference type="NCBI Taxonomy" id="6706"/>
    <lineage>
        <taxon>Eukaryota</taxon>
        <taxon>Metazoa</taxon>
        <taxon>Ecdysozoa</taxon>
        <taxon>Arthropoda</taxon>
        <taxon>Crustacea</taxon>
        <taxon>Multicrustacea</taxon>
        <taxon>Malacostraca</taxon>
        <taxon>Eumalacostraca</taxon>
        <taxon>Eucarida</taxon>
        <taxon>Decapoda</taxon>
        <taxon>Pleocyemata</taxon>
        <taxon>Astacidea</taxon>
        <taxon>Nephropoidea</taxon>
        <taxon>Nephropidae</taxon>
        <taxon>Homarus</taxon>
    </lineage>
</organism>
<keyword evidence="3" id="KW-0648">Protein biosynthesis</keyword>
<dbReference type="Proteomes" id="UP000747542">
    <property type="component" value="Unassembled WGS sequence"/>
</dbReference>
<dbReference type="InterPro" id="IPR035649">
    <property type="entry name" value="EFG_V"/>
</dbReference>
<dbReference type="GO" id="GO:0032543">
    <property type="term" value="P:mitochondrial translation"/>
    <property type="evidence" value="ECO:0007669"/>
    <property type="project" value="TreeGrafter"/>
</dbReference>
<dbReference type="InterPro" id="IPR020568">
    <property type="entry name" value="Ribosomal_Su5_D2-typ_SF"/>
</dbReference>
<dbReference type="InterPro" id="IPR009022">
    <property type="entry name" value="EFG_III"/>
</dbReference>
<dbReference type="FunFam" id="3.30.230.10:FF:000033">
    <property type="entry name" value="Ribosome-releasing factor 2, mitochondrial"/>
    <property type="match status" value="1"/>
</dbReference>
<dbReference type="GO" id="GO:0003746">
    <property type="term" value="F:translation elongation factor activity"/>
    <property type="evidence" value="ECO:0007669"/>
    <property type="project" value="UniProtKB-KW"/>
</dbReference>
<dbReference type="SMART" id="SM00889">
    <property type="entry name" value="EFG_IV"/>
    <property type="match status" value="1"/>
</dbReference>
<dbReference type="AlphaFoldDB" id="A0A8J5K2Q4"/>
<evidence type="ECO:0000256" key="3">
    <source>
        <dbReference type="ARBA" id="ARBA00022917"/>
    </source>
</evidence>
<dbReference type="InterPro" id="IPR005517">
    <property type="entry name" value="Transl_elong_EFG/EF2_IV"/>
</dbReference>
<dbReference type="SUPFAM" id="SSF54211">
    <property type="entry name" value="Ribosomal protein S5 domain 2-like"/>
    <property type="match status" value="1"/>
</dbReference>
<keyword evidence="4" id="KW-0496">Mitochondrion</keyword>
<dbReference type="Gene3D" id="3.30.70.240">
    <property type="match status" value="1"/>
</dbReference>
<evidence type="ECO:0000313" key="8">
    <source>
        <dbReference type="EMBL" id="KAG7163884.1"/>
    </source>
</evidence>
<dbReference type="GO" id="GO:0005739">
    <property type="term" value="C:mitochondrion"/>
    <property type="evidence" value="ECO:0007669"/>
    <property type="project" value="TreeGrafter"/>
</dbReference>
<name>A0A8J5K2Q4_HOMAM</name>
<dbReference type="Pfam" id="PF00679">
    <property type="entry name" value="EFG_C"/>
    <property type="match status" value="1"/>
</dbReference>
<dbReference type="InterPro" id="IPR041095">
    <property type="entry name" value="EFG_II"/>
</dbReference>
<dbReference type="GO" id="GO:0032790">
    <property type="term" value="P:ribosome disassembly"/>
    <property type="evidence" value="ECO:0007669"/>
    <property type="project" value="TreeGrafter"/>
</dbReference>
<evidence type="ECO:0000259" key="7">
    <source>
        <dbReference type="SMART" id="SM00889"/>
    </source>
</evidence>
<dbReference type="CDD" id="cd03713">
    <property type="entry name" value="EFG_mtEFG_C"/>
    <property type="match status" value="1"/>
</dbReference>
<sequence>MLLGVQVPDPVFFCSVEAPSTSHQKALEDALGQLQREDPSLHVTLDQDTGQTVLSGMGELHLDIIRHRINKEYKVEAELGPLQVSYKETCRTSCTHTINVNKMIGDSKQAVTLTLSIKPQPNYKFKSLELSFSKDNQENLHAIRRHHMSALNRGVSSALTNGPILGFPVVDLKVALHWLDIGRGTSETIIAAAAAQCIHQIMQKTQCELLEPVMEVEVVTSEEHTSSVLADISRRRGNVLKVSHRQDMRVVTLECPLAELMGYSTVLRTLTSGTATFAMELSDYRPMSPQDQAAAIEAVTGFAPL</sequence>
<feature type="domain" description="Elongation factor EFG" evidence="6">
    <location>
        <begin position="208"/>
        <end position="296"/>
    </location>
</feature>
<keyword evidence="1" id="KW-0547">Nucleotide-binding</keyword>
<keyword evidence="2" id="KW-0251">Elongation factor</keyword>
<comment type="caution">
    <text evidence="8">The sequence shown here is derived from an EMBL/GenBank/DDBJ whole genome shotgun (WGS) entry which is preliminary data.</text>
</comment>
<dbReference type="SMART" id="SM00838">
    <property type="entry name" value="EFG_C"/>
    <property type="match status" value="1"/>
</dbReference>
<dbReference type="PANTHER" id="PTHR43261">
    <property type="entry name" value="TRANSLATION ELONGATION FACTOR G-RELATED"/>
    <property type="match status" value="1"/>
</dbReference>
<dbReference type="InterPro" id="IPR000640">
    <property type="entry name" value="EFG_V-like"/>
</dbReference>
<dbReference type="FunFam" id="3.30.70.240:FF:000008">
    <property type="entry name" value="Ribosome-releasing factor 2, mitochondrial"/>
    <property type="match status" value="1"/>
</dbReference>
<dbReference type="Gene3D" id="3.30.230.10">
    <property type="match status" value="1"/>
</dbReference>
<feature type="domain" description="Translation elongation factor EFG/EF2" evidence="7">
    <location>
        <begin position="83"/>
        <end position="206"/>
    </location>
</feature>
<dbReference type="GO" id="GO:0005525">
    <property type="term" value="F:GTP binding"/>
    <property type="evidence" value="ECO:0007669"/>
    <property type="project" value="UniProtKB-KW"/>
</dbReference>
<dbReference type="CDD" id="cd16262">
    <property type="entry name" value="EFG_III"/>
    <property type="match status" value="1"/>
</dbReference>
<dbReference type="GO" id="GO:0003924">
    <property type="term" value="F:GTPase activity"/>
    <property type="evidence" value="ECO:0007669"/>
    <property type="project" value="TreeGrafter"/>
</dbReference>
<dbReference type="SUPFAM" id="SSF54980">
    <property type="entry name" value="EF-G C-terminal domain-like"/>
    <property type="match status" value="2"/>
</dbReference>
<dbReference type="Pfam" id="PF03764">
    <property type="entry name" value="EFG_IV"/>
    <property type="match status" value="1"/>
</dbReference>
<keyword evidence="9" id="KW-1185">Reference proteome</keyword>
<keyword evidence="5" id="KW-0342">GTP-binding</keyword>
<evidence type="ECO:0000256" key="1">
    <source>
        <dbReference type="ARBA" id="ARBA00022741"/>
    </source>
</evidence>
<dbReference type="PANTHER" id="PTHR43261:SF1">
    <property type="entry name" value="RIBOSOME-RELEASING FACTOR 2, MITOCHONDRIAL"/>
    <property type="match status" value="1"/>
</dbReference>
<dbReference type="Gene3D" id="3.30.70.870">
    <property type="entry name" value="Elongation Factor G (Translational Gtpase), domain 3"/>
    <property type="match status" value="1"/>
</dbReference>
<gene>
    <name evidence="8" type="primary">gfm2-L2</name>
    <name evidence="8" type="ORF">Hamer_G026282</name>
</gene>
<protein>
    <submittedName>
        <fullName evidence="8">Ribosome-releasing factor 2-like 2</fullName>
    </submittedName>
</protein>
<evidence type="ECO:0000313" key="9">
    <source>
        <dbReference type="Proteomes" id="UP000747542"/>
    </source>
</evidence>
<dbReference type="InterPro" id="IPR035647">
    <property type="entry name" value="EFG_III/V"/>
</dbReference>
<dbReference type="InterPro" id="IPR014721">
    <property type="entry name" value="Ribsml_uS5_D2-typ_fold_subgr"/>
</dbReference>
<dbReference type="Pfam" id="PF14492">
    <property type="entry name" value="EFG_III"/>
    <property type="match status" value="1"/>
</dbReference>
<evidence type="ECO:0000259" key="6">
    <source>
        <dbReference type="SMART" id="SM00838"/>
    </source>
</evidence>
<dbReference type="EMBL" id="JAHLQT010026083">
    <property type="protein sequence ID" value="KAG7163884.1"/>
    <property type="molecule type" value="Genomic_DNA"/>
</dbReference>
<accession>A0A8J5K2Q4</accession>
<evidence type="ECO:0000256" key="5">
    <source>
        <dbReference type="ARBA" id="ARBA00023134"/>
    </source>
</evidence>